<gene>
    <name evidence="2" type="ORF">Nepgr_015886</name>
</gene>
<evidence type="ECO:0000313" key="3">
    <source>
        <dbReference type="Proteomes" id="UP001279734"/>
    </source>
</evidence>
<dbReference type="AlphaFoldDB" id="A0AAD3SLP3"/>
<proteinExistence type="predicted"/>
<sequence length="96" mass="10595">MNAGQDILCVVHETYVGAVPAGSGMMTLACSSSCMLGWRMTRVLRMLIEDCCCRHSYALLSKVWAWCQGLQCDLPCYIVLRLVACAWCCSAEECFG</sequence>
<evidence type="ECO:0000313" key="2">
    <source>
        <dbReference type="EMBL" id="GMH14045.1"/>
    </source>
</evidence>
<dbReference type="Proteomes" id="UP001279734">
    <property type="component" value="Unassembled WGS sequence"/>
</dbReference>
<accession>A0AAD3SLP3</accession>
<evidence type="ECO:0000256" key="1">
    <source>
        <dbReference type="SAM" id="Phobius"/>
    </source>
</evidence>
<keyword evidence="1" id="KW-0472">Membrane</keyword>
<dbReference type="EMBL" id="BSYO01000013">
    <property type="protein sequence ID" value="GMH14045.1"/>
    <property type="molecule type" value="Genomic_DNA"/>
</dbReference>
<organism evidence="2 3">
    <name type="scientific">Nepenthes gracilis</name>
    <name type="common">Slender pitcher plant</name>
    <dbReference type="NCBI Taxonomy" id="150966"/>
    <lineage>
        <taxon>Eukaryota</taxon>
        <taxon>Viridiplantae</taxon>
        <taxon>Streptophyta</taxon>
        <taxon>Embryophyta</taxon>
        <taxon>Tracheophyta</taxon>
        <taxon>Spermatophyta</taxon>
        <taxon>Magnoliopsida</taxon>
        <taxon>eudicotyledons</taxon>
        <taxon>Gunneridae</taxon>
        <taxon>Pentapetalae</taxon>
        <taxon>Caryophyllales</taxon>
        <taxon>Nepenthaceae</taxon>
        <taxon>Nepenthes</taxon>
    </lineage>
</organism>
<feature type="transmembrane region" description="Helical" evidence="1">
    <location>
        <begin position="15"/>
        <end position="38"/>
    </location>
</feature>
<reference evidence="2" key="1">
    <citation type="submission" date="2023-05" db="EMBL/GenBank/DDBJ databases">
        <title>Nepenthes gracilis genome sequencing.</title>
        <authorList>
            <person name="Fukushima K."/>
        </authorList>
    </citation>
    <scope>NUCLEOTIDE SEQUENCE</scope>
    <source>
        <strain evidence="2">SING2019-196</strain>
    </source>
</reference>
<name>A0AAD3SLP3_NEPGR</name>
<keyword evidence="3" id="KW-1185">Reference proteome</keyword>
<keyword evidence="1" id="KW-1133">Transmembrane helix</keyword>
<keyword evidence="1" id="KW-0812">Transmembrane</keyword>
<protein>
    <submittedName>
        <fullName evidence="2">Uncharacterized protein</fullName>
    </submittedName>
</protein>
<comment type="caution">
    <text evidence="2">The sequence shown here is derived from an EMBL/GenBank/DDBJ whole genome shotgun (WGS) entry which is preliminary data.</text>
</comment>